<gene>
    <name evidence="3" type="ORF">HNR67_006698</name>
</gene>
<name>A0A7W7CGA8_9PSEU</name>
<dbReference type="InterPro" id="IPR039446">
    <property type="entry name" value="DauR-like"/>
</dbReference>
<feature type="domain" description="Transcriptional regulator DauR-like HTH" evidence="2">
    <location>
        <begin position="143"/>
        <end position="202"/>
    </location>
</feature>
<dbReference type="Pfam" id="PF13309">
    <property type="entry name" value="HTH_22"/>
    <property type="match status" value="1"/>
</dbReference>
<protein>
    <submittedName>
        <fullName evidence="3">Putative transcriptional regulator YheO</fullName>
    </submittedName>
</protein>
<comment type="caution">
    <text evidence="3">The sequence shown here is derived from an EMBL/GenBank/DDBJ whole genome shotgun (WGS) entry which is preliminary data.</text>
</comment>
<reference evidence="3 4" key="1">
    <citation type="submission" date="2020-08" db="EMBL/GenBank/DDBJ databases">
        <title>Sequencing the genomes of 1000 actinobacteria strains.</title>
        <authorList>
            <person name="Klenk H.-P."/>
        </authorList>
    </citation>
    <scope>NUCLEOTIDE SEQUENCE [LARGE SCALE GENOMIC DNA]</scope>
    <source>
        <strain evidence="3 4">DSM 44230</strain>
    </source>
</reference>
<dbReference type="PANTHER" id="PTHR35568:SF1">
    <property type="entry name" value="TRANSCRIPTIONAL REGULATOR DAUR"/>
    <property type="match status" value="1"/>
</dbReference>
<dbReference type="InterPro" id="IPR013559">
    <property type="entry name" value="YheO"/>
</dbReference>
<dbReference type="InterPro" id="IPR039445">
    <property type="entry name" value="DauR-like_HTH"/>
</dbReference>
<proteinExistence type="predicted"/>
<evidence type="ECO:0000259" key="1">
    <source>
        <dbReference type="Pfam" id="PF08348"/>
    </source>
</evidence>
<evidence type="ECO:0000313" key="3">
    <source>
        <dbReference type="EMBL" id="MBB4680580.1"/>
    </source>
</evidence>
<dbReference type="PANTHER" id="PTHR35568">
    <property type="entry name" value="TRANSCRIPTIONAL REGULATOR DAUR"/>
    <property type="match status" value="1"/>
</dbReference>
<evidence type="ECO:0000259" key="2">
    <source>
        <dbReference type="Pfam" id="PF13309"/>
    </source>
</evidence>
<dbReference type="AlphaFoldDB" id="A0A7W7CGA8"/>
<evidence type="ECO:0000313" key="4">
    <source>
        <dbReference type="Proteomes" id="UP000533598"/>
    </source>
</evidence>
<dbReference type="Proteomes" id="UP000533598">
    <property type="component" value="Unassembled WGS sequence"/>
</dbReference>
<sequence>MSDTMDRAADDLFDSVRPLVDGLAATFGPTAEIVLHDYRTPEASVVAISGSVTERHVGGAMSEIGLGLLAAGAEAEDRLNYLTRTPDGRLLRSSTMLLRLRGKVIGALCVNLDVTALRQAADTLAGLAGPLEPAPVTVFSDDVDQVVDAVIAEEGGCDRTDRADRRRIIAALDRRGVFAVQRSAARVAEYLGVSRATLYNDLTKVRAR</sequence>
<dbReference type="EMBL" id="JACHMH010000001">
    <property type="protein sequence ID" value="MBB4680580.1"/>
    <property type="molecule type" value="Genomic_DNA"/>
</dbReference>
<keyword evidence="4" id="KW-1185">Reference proteome</keyword>
<feature type="domain" description="YheO-like" evidence="1">
    <location>
        <begin position="14"/>
        <end position="121"/>
    </location>
</feature>
<accession>A0A7W7CGA8</accession>
<organism evidence="3 4">
    <name type="scientific">Crossiella cryophila</name>
    <dbReference type="NCBI Taxonomy" id="43355"/>
    <lineage>
        <taxon>Bacteria</taxon>
        <taxon>Bacillati</taxon>
        <taxon>Actinomycetota</taxon>
        <taxon>Actinomycetes</taxon>
        <taxon>Pseudonocardiales</taxon>
        <taxon>Pseudonocardiaceae</taxon>
        <taxon>Crossiella</taxon>
    </lineage>
</organism>
<dbReference type="Pfam" id="PF08348">
    <property type="entry name" value="PAS_6"/>
    <property type="match status" value="1"/>
</dbReference>
<dbReference type="RefSeq" id="WP_312988624.1">
    <property type="nucleotide sequence ID" value="NZ_BAAAUI010000005.1"/>
</dbReference>